<comment type="subcellular location">
    <subcellularLocation>
        <location evidence="1">Cell projection</location>
        <location evidence="1">Microvillus membrane</location>
        <topology evidence="1">Multi-pass membrane protein</topology>
    </subcellularLocation>
</comment>
<accession>A0A8T2J995</accession>
<dbReference type="Proteomes" id="UP000812440">
    <property type="component" value="Chromosome 3"/>
</dbReference>
<evidence type="ECO:0000256" key="9">
    <source>
        <dbReference type="SAM" id="Phobius"/>
    </source>
</evidence>
<proteinExistence type="inferred from homology"/>
<evidence type="ECO:0000256" key="1">
    <source>
        <dbReference type="ARBA" id="ARBA00004475"/>
    </source>
</evidence>
<dbReference type="GO" id="GO:0071914">
    <property type="term" value="C:prominosome"/>
    <property type="evidence" value="ECO:0007669"/>
    <property type="project" value="TreeGrafter"/>
</dbReference>
<feature type="transmembrane region" description="Helical" evidence="9">
    <location>
        <begin position="450"/>
        <end position="471"/>
    </location>
</feature>
<feature type="coiled-coil region" evidence="7">
    <location>
        <begin position="247"/>
        <end position="281"/>
    </location>
</feature>
<evidence type="ECO:0000256" key="8">
    <source>
        <dbReference type="SAM" id="MobiDB-lite"/>
    </source>
</evidence>
<feature type="region of interest" description="Disordered" evidence="8">
    <location>
        <begin position="779"/>
        <end position="802"/>
    </location>
</feature>
<feature type="transmembrane region" description="Helical" evidence="9">
    <location>
        <begin position="141"/>
        <end position="163"/>
    </location>
</feature>
<keyword evidence="4 9" id="KW-1133">Transmembrane helix</keyword>
<dbReference type="GO" id="GO:0005929">
    <property type="term" value="C:cilium"/>
    <property type="evidence" value="ECO:0007669"/>
    <property type="project" value="TreeGrafter"/>
</dbReference>
<evidence type="ECO:0000256" key="2">
    <source>
        <dbReference type="ARBA" id="ARBA00006058"/>
    </source>
</evidence>
<feature type="transmembrane region" description="Helical" evidence="9">
    <location>
        <begin position="96"/>
        <end position="121"/>
    </location>
</feature>
<dbReference type="GO" id="GO:0015485">
    <property type="term" value="F:cholesterol binding"/>
    <property type="evidence" value="ECO:0007669"/>
    <property type="project" value="TreeGrafter"/>
</dbReference>
<dbReference type="GO" id="GO:0009986">
    <property type="term" value="C:cell surface"/>
    <property type="evidence" value="ECO:0007669"/>
    <property type="project" value="TreeGrafter"/>
</dbReference>
<keyword evidence="10" id="KW-0732">Signal</keyword>
<evidence type="ECO:0000256" key="5">
    <source>
        <dbReference type="ARBA" id="ARBA00023136"/>
    </source>
</evidence>
<dbReference type="InterPro" id="IPR008795">
    <property type="entry name" value="Prominin"/>
</dbReference>
<sequence>MKICCIVCVFLWNTGLATSQECGGRNVKKLPFFTLKINSDVPVDHLEPGGFTPLYSAVNLFLSLVQPNPFPEGIVRSLVNNATEIQVSEVVRYGGGYIACAVIGILYLVFMLVFGIIYCVFQFQGRRTLGNCNSIFCTKLLVFMGLLMTCAALFAGIVCTFIMNQKTQEEFAPGVQKVAESLQEFQRSTASLPLALREIVYAFSIPKKKVLDELQSFGPDIYTFLNVKLNQDIFPLLQNSLQTAKQLKEAAQTVVDVNLAVKRLQQRQRNLEVELSSHRQKLERTLTDPQCHQCNPAIETINQVQLRGNFSRIQSLDGYVNKLTNVRKINLTGIFTQGIQVFSEMPKLLSTQTSESISDTIKAIDTIENQINSSASRLPIQQYTDQINKALLEAEEKTLLYGKEAERYEYYRWALGIAVCSVLLLIMIFTLLGLLFGICGLRLQQDPAKVYMTFCFSWLLIILVFTTFVVGGNMQTLLCKPWANGDLYKFLDEPTNLPSHVNLREQLGLRNNINFTDMYQECKTGAPIWDIWNVNDPTDMIQSINIATYTAEIQDKIDSFTVDLTGLEIITNISLRVLADYSNSGIDRAPYNAILNEIQPPLMTTDLGLFASSLESLVTVQDNATIRHQLQNEADALRGINNSTAKELKAEMADINRTIDNVKTLQGGLVKDIIQILKNESICLVRRAIGYFTQYLHWVTKMIKMEISSCRSVPRTLDNVRVAVCNYVTDPWNGFWFCLGWCTVLLIPNIILSIKSAEHITYSKPTLCPDPAEENLVPLQRRRQPDKSHPVLPTSERTSELL</sequence>
<reference evidence="11" key="1">
    <citation type="thesis" date="2020" institute="ProQuest LLC" country="789 East Eisenhower Parkway, Ann Arbor, MI, USA">
        <title>Comparative Genomics and Chromosome Evolution.</title>
        <authorList>
            <person name="Mudd A.B."/>
        </authorList>
    </citation>
    <scope>NUCLEOTIDE SEQUENCE</scope>
    <source>
        <strain evidence="11">Female2</strain>
        <tissue evidence="11">Blood</tissue>
    </source>
</reference>
<dbReference type="PANTHER" id="PTHR22730">
    <property type="entry name" value="PROMININ PROM PROTEIN"/>
    <property type="match status" value="1"/>
</dbReference>
<keyword evidence="3 9" id="KW-0812">Transmembrane</keyword>
<feature type="signal peptide" evidence="10">
    <location>
        <begin position="1"/>
        <end position="19"/>
    </location>
</feature>
<organism evidence="11 12">
    <name type="scientific">Hymenochirus boettgeri</name>
    <name type="common">Congo dwarf clawed frog</name>
    <dbReference type="NCBI Taxonomy" id="247094"/>
    <lineage>
        <taxon>Eukaryota</taxon>
        <taxon>Metazoa</taxon>
        <taxon>Chordata</taxon>
        <taxon>Craniata</taxon>
        <taxon>Vertebrata</taxon>
        <taxon>Euteleostomi</taxon>
        <taxon>Amphibia</taxon>
        <taxon>Batrachia</taxon>
        <taxon>Anura</taxon>
        <taxon>Pipoidea</taxon>
        <taxon>Pipidae</taxon>
        <taxon>Pipinae</taxon>
        <taxon>Hymenochirus</taxon>
    </lineage>
</organism>
<protein>
    <recommendedName>
        <fullName evidence="13">Prominin 2</fullName>
    </recommendedName>
</protein>
<dbReference type="AlphaFoldDB" id="A0A8T2J995"/>
<keyword evidence="5 9" id="KW-0472">Membrane</keyword>
<feature type="chain" id="PRO_5035773596" description="Prominin 2" evidence="10">
    <location>
        <begin position="20"/>
        <end position="802"/>
    </location>
</feature>
<feature type="transmembrane region" description="Helical" evidence="9">
    <location>
        <begin position="734"/>
        <end position="754"/>
    </location>
</feature>
<evidence type="ECO:0000313" key="11">
    <source>
        <dbReference type="EMBL" id="KAG8440922.1"/>
    </source>
</evidence>
<dbReference type="GO" id="GO:0031528">
    <property type="term" value="C:microvillus membrane"/>
    <property type="evidence" value="ECO:0007669"/>
    <property type="project" value="UniProtKB-SubCell"/>
</dbReference>
<evidence type="ECO:0008006" key="13">
    <source>
        <dbReference type="Google" id="ProtNLM"/>
    </source>
</evidence>
<keyword evidence="12" id="KW-1185">Reference proteome</keyword>
<evidence type="ECO:0000313" key="12">
    <source>
        <dbReference type="Proteomes" id="UP000812440"/>
    </source>
</evidence>
<dbReference type="Pfam" id="PF05478">
    <property type="entry name" value="Prominin"/>
    <property type="match status" value="1"/>
</dbReference>
<evidence type="ECO:0000256" key="10">
    <source>
        <dbReference type="SAM" id="SignalP"/>
    </source>
</evidence>
<keyword evidence="6" id="KW-0325">Glycoprotein</keyword>
<feature type="transmembrane region" description="Helical" evidence="9">
    <location>
        <begin position="413"/>
        <end position="438"/>
    </location>
</feature>
<keyword evidence="7" id="KW-0175">Coiled coil</keyword>
<evidence type="ECO:0000256" key="3">
    <source>
        <dbReference type="ARBA" id="ARBA00022692"/>
    </source>
</evidence>
<comment type="caution">
    <text evidence="11">The sequence shown here is derived from an EMBL/GenBank/DDBJ whole genome shotgun (WGS) entry which is preliminary data.</text>
</comment>
<gene>
    <name evidence="11" type="ORF">GDO86_006600</name>
</gene>
<dbReference type="GO" id="GO:0016324">
    <property type="term" value="C:apical plasma membrane"/>
    <property type="evidence" value="ECO:0007669"/>
    <property type="project" value="TreeGrafter"/>
</dbReference>
<dbReference type="EMBL" id="JAACNH010000006">
    <property type="protein sequence ID" value="KAG8440922.1"/>
    <property type="molecule type" value="Genomic_DNA"/>
</dbReference>
<evidence type="ECO:0000256" key="7">
    <source>
        <dbReference type="SAM" id="Coils"/>
    </source>
</evidence>
<evidence type="ECO:0000256" key="4">
    <source>
        <dbReference type="ARBA" id="ARBA00022989"/>
    </source>
</evidence>
<comment type="similarity">
    <text evidence="2">Belongs to the prominin family.</text>
</comment>
<dbReference type="PANTHER" id="PTHR22730:SF6">
    <property type="entry name" value="PROMININ-2"/>
    <property type="match status" value="1"/>
</dbReference>
<name>A0A8T2J995_9PIPI</name>
<evidence type="ECO:0000256" key="6">
    <source>
        <dbReference type="ARBA" id="ARBA00023180"/>
    </source>
</evidence>
<dbReference type="OrthoDB" id="6229420at2759"/>